<evidence type="ECO:0000256" key="1">
    <source>
        <dbReference type="ARBA" id="ARBA00008655"/>
    </source>
</evidence>
<feature type="region of interest" description="Disordered" evidence="4">
    <location>
        <begin position="321"/>
        <end position="350"/>
    </location>
</feature>
<evidence type="ECO:0000256" key="3">
    <source>
        <dbReference type="ARBA" id="ARBA00023315"/>
    </source>
</evidence>
<evidence type="ECO:0000256" key="4">
    <source>
        <dbReference type="SAM" id="MobiDB-lite"/>
    </source>
</evidence>
<feature type="transmembrane region" description="Helical" evidence="5">
    <location>
        <begin position="382"/>
        <end position="402"/>
    </location>
</feature>
<dbReference type="Pfam" id="PF16076">
    <property type="entry name" value="Acyltransf_C"/>
    <property type="match status" value="1"/>
</dbReference>
<evidence type="ECO:0000313" key="8">
    <source>
        <dbReference type="Proteomes" id="UP000230066"/>
    </source>
</evidence>
<dbReference type="Proteomes" id="UP000230066">
    <property type="component" value="Unassembled WGS sequence"/>
</dbReference>
<feature type="transmembrane region" description="Helical" evidence="5">
    <location>
        <begin position="408"/>
        <end position="428"/>
    </location>
</feature>
<dbReference type="SUPFAM" id="SSF69593">
    <property type="entry name" value="Glycerol-3-phosphate (1)-acyltransferase"/>
    <property type="match status" value="1"/>
</dbReference>
<evidence type="ECO:0000313" key="7">
    <source>
        <dbReference type="EMBL" id="THD24781.1"/>
    </source>
</evidence>
<dbReference type="Pfam" id="PF01553">
    <property type="entry name" value="Acyltransferase"/>
    <property type="match status" value="1"/>
</dbReference>
<feature type="compositionally biased region" description="Basic and acidic residues" evidence="4">
    <location>
        <begin position="331"/>
        <end position="350"/>
    </location>
</feature>
<dbReference type="GO" id="GO:0005783">
    <property type="term" value="C:endoplasmic reticulum"/>
    <property type="evidence" value="ECO:0007669"/>
    <property type="project" value="TreeGrafter"/>
</dbReference>
<keyword evidence="8" id="KW-1185">Reference proteome</keyword>
<keyword evidence="2" id="KW-0808">Transferase</keyword>
<keyword evidence="5" id="KW-0472">Membrane</keyword>
<comment type="similarity">
    <text evidence="1">Belongs to the 1-acyl-sn-glycerol-3-phosphate acyltransferase family.</text>
</comment>
<keyword evidence="3 7" id="KW-0012">Acyltransferase</keyword>
<evidence type="ECO:0000256" key="2">
    <source>
        <dbReference type="ARBA" id="ARBA00022679"/>
    </source>
</evidence>
<dbReference type="InterPro" id="IPR002123">
    <property type="entry name" value="Plipid/glycerol_acylTrfase"/>
</dbReference>
<reference evidence="7" key="1">
    <citation type="submission" date="2019-03" db="EMBL/GenBank/DDBJ databases">
        <title>Improved annotation for the trematode Fasciola hepatica.</title>
        <authorList>
            <person name="Choi Y.-J."/>
            <person name="Martin J."/>
            <person name="Mitreva M."/>
        </authorList>
    </citation>
    <scope>NUCLEOTIDE SEQUENCE [LARGE SCALE GENOMIC DNA]</scope>
</reference>
<feature type="transmembrane region" description="Helical" evidence="5">
    <location>
        <begin position="7"/>
        <end position="26"/>
    </location>
</feature>
<dbReference type="EMBL" id="JXXN02001435">
    <property type="protein sequence ID" value="THD24781.1"/>
    <property type="molecule type" value="Genomic_DNA"/>
</dbReference>
<comment type="caution">
    <text evidence="7">The sequence shown here is derived from an EMBL/GenBank/DDBJ whole genome shotgun (WGS) entry which is preliminary data.</text>
</comment>
<name>A0A4E0REB6_FASHE</name>
<dbReference type="GO" id="GO:0016746">
    <property type="term" value="F:acyltransferase activity"/>
    <property type="evidence" value="ECO:0007669"/>
    <property type="project" value="UniProtKB-KW"/>
</dbReference>
<dbReference type="SMART" id="SM00563">
    <property type="entry name" value="PlsC"/>
    <property type="match status" value="1"/>
</dbReference>
<evidence type="ECO:0000259" key="6">
    <source>
        <dbReference type="SMART" id="SM00563"/>
    </source>
</evidence>
<dbReference type="PANTHER" id="PTHR10983">
    <property type="entry name" value="1-ACYLGLYCEROL-3-PHOSPHATE ACYLTRANSFERASE-RELATED"/>
    <property type="match status" value="1"/>
</dbReference>
<protein>
    <submittedName>
        <fullName evidence="7">1-acyl-sn-glycerol-3-phosphate acyltransferase epsilon</fullName>
    </submittedName>
</protein>
<keyword evidence="5" id="KW-0812">Transmembrane</keyword>
<dbReference type="GO" id="GO:0036149">
    <property type="term" value="P:phosphatidylinositol acyl-chain remodeling"/>
    <property type="evidence" value="ECO:0007669"/>
    <property type="project" value="TreeGrafter"/>
</dbReference>
<keyword evidence="5" id="KW-1133">Transmembrane helix</keyword>
<dbReference type="AlphaFoldDB" id="A0A4E0REB6"/>
<dbReference type="CDD" id="cd07990">
    <property type="entry name" value="LPLAT_LCLAT1-like"/>
    <property type="match status" value="1"/>
</dbReference>
<feature type="domain" description="Phospholipid/glycerol acyltransferase" evidence="6">
    <location>
        <begin position="90"/>
        <end position="226"/>
    </location>
</feature>
<proteinExistence type="inferred from homology"/>
<sequence length="432" mass="50529">MFDKTSFLNLIVGFLSPTVILLWFLIRIVSLHSTNFYNCLNEQLFATYMKAYLFFFENVGINKVGFIVSSIPKIFIYGDVDVLEKDQEKVLYMANHLSTCNCNELFSSMVLADWFLVSILLSRQGNIGRSRFLLHKNLKYIPVFGFYLSQAWCIFVDRSNFQEEKAKNVLRQLRQLKTKPWVVIYPEGRRYNPELKDVIKESQEFAKQNDLKPYIHVLTPRTRGFRLLIDEMHDYLDAVYDTTVIYAEENGCPLDSRIRVPQMTSWFGRRHTLHIIVNRIPMSKIPKEPKRVKSWLMERFGLKDEFLERVQSKFHEPSDPVLMASGQNNTDSHESIGQKSARQNDDEVDQHRNWKSDVPVEQTIVKLLPPQFPRCVIQLKPLSLIQLIPSVIFFFGITFYWIFGFGWYGPLTFVLISIFGTLAGEIYVHYAV</sequence>
<evidence type="ECO:0000256" key="5">
    <source>
        <dbReference type="SAM" id="Phobius"/>
    </source>
</evidence>
<organism evidence="7 8">
    <name type="scientific">Fasciola hepatica</name>
    <name type="common">Liver fluke</name>
    <dbReference type="NCBI Taxonomy" id="6192"/>
    <lineage>
        <taxon>Eukaryota</taxon>
        <taxon>Metazoa</taxon>
        <taxon>Spiralia</taxon>
        <taxon>Lophotrochozoa</taxon>
        <taxon>Platyhelminthes</taxon>
        <taxon>Trematoda</taxon>
        <taxon>Digenea</taxon>
        <taxon>Plagiorchiida</taxon>
        <taxon>Echinostomata</taxon>
        <taxon>Echinostomatoidea</taxon>
        <taxon>Fasciolidae</taxon>
        <taxon>Fasciola</taxon>
    </lineage>
</organism>
<gene>
    <name evidence="7" type="ORF">D915_004420</name>
</gene>
<dbReference type="PANTHER" id="PTHR10983:SF73">
    <property type="entry name" value="1-ACYL-SN-GLYCEROL-3-PHOSPHATE ACYLTRANSFERASE EPSILON"/>
    <property type="match status" value="1"/>
</dbReference>
<dbReference type="InterPro" id="IPR032098">
    <property type="entry name" value="Acyltransf_C"/>
</dbReference>
<accession>A0A4E0REB6</accession>